<reference evidence="2 3" key="1">
    <citation type="submission" date="2016-10" db="EMBL/GenBank/DDBJ databases">
        <title>The whole genome sequencing and assembly of Bacillus simplex DSM 1321 strain.</title>
        <authorList>
            <person name="Park M.-K."/>
            <person name="Lee Y.-J."/>
            <person name="Yi H."/>
            <person name="Bahn Y.-S."/>
            <person name="Kim J.F."/>
            <person name="Lee D.-W."/>
        </authorList>
    </citation>
    <scope>NUCLEOTIDE SEQUENCE [LARGE SCALE GENOMIC DNA]</scope>
    <source>
        <strain evidence="2 3">DSM 1321</strain>
    </source>
</reference>
<protein>
    <submittedName>
        <fullName evidence="2">Uncharacterized protein</fullName>
    </submittedName>
</protein>
<proteinExistence type="predicted"/>
<dbReference type="EMBL" id="CP017704">
    <property type="protein sequence ID" value="ASS95017.1"/>
    <property type="molecule type" value="Genomic_DNA"/>
</dbReference>
<dbReference type="AlphaFoldDB" id="A0A223EID6"/>
<dbReference type="OrthoDB" id="2390218at2"/>
<evidence type="ECO:0000313" key="2">
    <source>
        <dbReference type="EMBL" id="ASS95017.1"/>
    </source>
</evidence>
<evidence type="ECO:0000313" key="3">
    <source>
        <dbReference type="Proteomes" id="UP000214618"/>
    </source>
</evidence>
<name>A0A223EID6_9BACI</name>
<accession>A0A223EID6</accession>
<feature type="transmembrane region" description="Helical" evidence="1">
    <location>
        <begin position="22"/>
        <end position="44"/>
    </location>
</feature>
<gene>
    <name evidence="2" type="ORF">BS1321_14440</name>
</gene>
<keyword evidence="1" id="KW-1133">Transmembrane helix</keyword>
<dbReference type="GeneID" id="56473952"/>
<dbReference type="RefSeq" id="WP_063234074.1">
    <property type="nucleotide sequence ID" value="NZ_BCVO01000013.1"/>
</dbReference>
<keyword evidence="1" id="KW-0812">Transmembrane</keyword>
<organism evidence="2 3">
    <name type="scientific">Peribacillus simplex NBRC 15720 = DSM 1321</name>
    <dbReference type="NCBI Taxonomy" id="1349754"/>
    <lineage>
        <taxon>Bacteria</taxon>
        <taxon>Bacillati</taxon>
        <taxon>Bacillota</taxon>
        <taxon>Bacilli</taxon>
        <taxon>Bacillales</taxon>
        <taxon>Bacillaceae</taxon>
        <taxon>Peribacillus</taxon>
    </lineage>
</organism>
<keyword evidence="1" id="KW-0472">Membrane</keyword>
<evidence type="ECO:0000256" key="1">
    <source>
        <dbReference type="SAM" id="Phobius"/>
    </source>
</evidence>
<dbReference type="Proteomes" id="UP000214618">
    <property type="component" value="Chromosome"/>
</dbReference>
<sequence length="74" mass="8731">MDFLNHALLGLFLYFPEDKTEYISAGITCFIFLVAAVFTMRAIIRYSKKEEMKTKQFEDEVTKRNQRIKDDTIS</sequence>